<feature type="domain" description="AB hydrolase-1" evidence="2">
    <location>
        <begin position="7"/>
        <end position="231"/>
    </location>
</feature>
<gene>
    <name evidence="3" type="ORF">BDV37DRAFT_267457</name>
</gene>
<feature type="compositionally biased region" description="Polar residues" evidence="1">
    <location>
        <begin position="404"/>
        <end position="415"/>
    </location>
</feature>
<dbReference type="Proteomes" id="UP000325579">
    <property type="component" value="Unassembled WGS sequence"/>
</dbReference>
<dbReference type="Gene3D" id="3.40.50.1820">
    <property type="entry name" value="alpha/beta hydrolase"/>
    <property type="match status" value="1"/>
</dbReference>
<feature type="compositionally biased region" description="Polar residues" evidence="1">
    <location>
        <begin position="388"/>
        <end position="397"/>
    </location>
</feature>
<dbReference type="PANTHER" id="PTHR37017:SF11">
    <property type="entry name" value="ESTERASE_LIPASE_THIOESTERASE DOMAIN-CONTAINING PROTEIN"/>
    <property type="match status" value="1"/>
</dbReference>
<dbReference type="SUPFAM" id="SSF53474">
    <property type="entry name" value="alpha/beta-Hydrolases"/>
    <property type="match status" value="1"/>
</dbReference>
<dbReference type="PANTHER" id="PTHR37017">
    <property type="entry name" value="AB HYDROLASE-1 DOMAIN-CONTAINING PROTEIN-RELATED"/>
    <property type="match status" value="1"/>
</dbReference>
<dbReference type="GeneID" id="43668723"/>
<protein>
    <submittedName>
        <fullName evidence="3">Alpha/beta hydrolase family-domain-containing protein</fullName>
    </submittedName>
</protein>
<evidence type="ECO:0000256" key="1">
    <source>
        <dbReference type="SAM" id="MobiDB-lite"/>
    </source>
</evidence>
<sequence>MSNTPTIIIVPGSWHCPKHYKYLIDGLAKFNYEAVGVTLPSVNSSPPHASWDQDAQAVREVIMKSLDSGNDVILVAHSFGGVAMSEAVKGLGKKAREEQGLKGGVVRLIYMCAMALPEGQTHVGQIQPQTPEEEELERQRQELQEKYGGMRFTEDGAMLLDKEVIRDVFYNRCDPKDVDEAVDLLGSFPTGPLTVPVTYTAYREIPSTYIVCENDKALPVSYQERMIAQGDGVFHPNGWTSWIFNTLAAPVFKLRRMSTIKTTTDFPDILLDTARPARHHDEIATSLVTHRSGTIQRPFPLNPQLSIGGSPSSPLYLLNSKLNATILDGCLARIHDTIVTGCASRFIGYECNLYKPACHYQLGDGESGSLQDQKPVQADPVTKENLAKTPTSMSQSDVPLITPGPSSRQLGATTQGTSHKMTIMGAVRFLDHFSDLYGNRLTVPARRKSDAVLKAVLRTFSLQWLSPNDSSTGAQLTTSYNNTVGRDAPRDLPIDIFYDSWFQARSLINSALPVQSFRVIYAMLMFDGISIPAKATGETLVAHEFLEVGLQKLNCLTGLVDQYCMNLGPQSTYGAIMEASLSVVRWCAHVRDIGAALTANHICKLSDASSNEKGQEASLEYELMSPCSFHQSFNQDFDNSVPDICRTAVAEAFRIWKRIVSIKGSLSSPTKYDIELCPNQSMDIISTITAVGKFREAFGSFLDFCIGNLEHLSMRSRLSSVSILMFWNLGVFVLKEALKPTMRGIDPPCSHSVFLKLQAYSEEAALSVTQIVERVLSLPFEEIFNLQNGVSGEASVLSYHITPTLVAATFQKAIENILDVQLYPPCGVGALDDRPFNHHADSTWKQHIDTILKGLISLDATIGGSQTSGVAIRSLMQSYGDIISECWSSDFKT</sequence>
<evidence type="ECO:0000259" key="2">
    <source>
        <dbReference type="Pfam" id="PF12697"/>
    </source>
</evidence>
<keyword evidence="4" id="KW-1185">Reference proteome</keyword>
<feature type="region of interest" description="Disordered" evidence="1">
    <location>
        <begin position="385"/>
        <end position="415"/>
    </location>
</feature>
<dbReference type="OrthoDB" id="5958943at2759"/>
<dbReference type="InterPro" id="IPR000073">
    <property type="entry name" value="AB_hydrolase_1"/>
</dbReference>
<dbReference type="InterPro" id="IPR029058">
    <property type="entry name" value="AB_hydrolase_fold"/>
</dbReference>
<name>A0A5N7DTH9_9EURO</name>
<accession>A0A5N7DTH9</accession>
<dbReference type="AlphaFoldDB" id="A0A5N7DTH9"/>
<dbReference type="GO" id="GO:0016787">
    <property type="term" value="F:hydrolase activity"/>
    <property type="evidence" value="ECO:0007669"/>
    <property type="project" value="UniProtKB-KW"/>
</dbReference>
<reference evidence="3 4" key="1">
    <citation type="submission" date="2019-04" db="EMBL/GenBank/DDBJ databases">
        <authorList>
            <consortium name="DOE Joint Genome Institute"/>
            <person name="Mondo S."/>
            <person name="Kjaerbolling I."/>
            <person name="Vesth T."/>
            <person name="Frisvad J.C."/>
            <person name="Nybo J.L."/>
            <person name="Theobald S."/>
            <person name="Kildgaard S."/>
            <person name="Isbrandt T."/>
            <person name="Kuo A."/>
            <person name="Sato A."/>
            <person name="Lyhne E.K."/>
            <person name="Kogle M.E."/>
            <person name="Wiebenga A."/>
            <person name="Kun R.S."/>
            <person name="Lubbers R.J."/>
            <person name="Makela M.R."/>
            <person name="Barry K."/>
            <person name="Chovatia M."/>
            <person name="Clum A."/>
            <person name="Daum C."/>
            <person name="Haridas S."/>
            <person name="He G."/>
            <person name="LaButti K."/>
            <person name="Lipzen A."/>
            <person name="Riley R."/>
            <person name="Salamov A."/>
            <person name="Simmons B.A."/>
            <person name="Magnuson J.K."/>
            <person name="Henrissat B."/>
            <person name="Mortensen U.H."/>
            <person name="Larsen T.O."/>
            <person name="Devries R.P."/>
            <person name="Grigoriev I.V."/>
            <person name="Machida M."/>
            <person name="Baker S.E."/>
            <person name="Andersen M.R."/>
            <person name="Cantor M.N."/>
            <person name="Hua S.X."/>
        </authorList>
    </citation>
    <scope>NUCLEOTIDE SEQUENCE [LARGE SCALE GENOMIC DNA]</scope>
    <source>
        <strain evidence="3 4">CBS 119388</strain>
    </source>
</reference>
<proteinExistence type="predicted"/>
<evidence type="ECO:0000313" key="3">
    <source>
        <dbReference type="EMBL" id="KAE8409771.1"/>
    </source>
</evidence>
<dbReference type="RefSeq" id="XP_031947090.1">
    <property type="nucleotide sequence ID" value="XM_032084032.1"/>
</dbReference>
<dbReference type="InterPro" id="IPR052897">
    <property type="entry name" value="Sec-Metab_Biosynth_Hydrolase"/>
</dbReference>
<dbReference type="Pfam" id="PF12697">
    <property type="entry name" value="Abhydrolase_6"/>
    <property type="match status" value="1"/>
</dbReference>
<dbReference type="EMBL" id="ML736738">
    <property type="protein sequence ID" value="KAE8409771.1"/>
    <property type="molecule type" value="Genomic_DNA"/>
</dbReference>
<keyword evidence="3" id="KW-0378">Hydrolase</keyword>
<organism evidence="3 4">
    <name type="scientific">Aspergillus pseudonomiae</name>
    <dbReference type="NCBI Taxonomy" id="1506151"/>
    <lineage>
        <taxon>Eukaryota</taxon>
        <taxon>Fungi</taxon>
        <taxon>Dikarya</taxon>
        <taxon>Ascomycota</taxon>
        <taxon>Pezizomycotina</taxon>
        <taxon>Eurotiomycetes</taxon>
        <taxon>Eurotiomycetidae</taxon>
        <taxon>Eurotiales</taxon>
        <taxon>Aspergillaceae</taxon>
        <taxon>Aspergillus</taxon>
        <taxon>Aspergillus subgen. Circumdati</taxon>
    </lineage>
</organism>
<evidence type="ECO:0000313" key="4">
    <source>
        <dbReference type="Proteomes" id="UP000325579"/>
    </source>
</evidence>